<evidence type="ECO:0000256" key="7">
    <source>
        <dbReference type="PROSITE-ProRule" id="PRU00042"/>
    </source>
</evidence>
<keyword evidence="11" id="KW-1185">Reference proteome</keyword>
<feature type="domain" description="C2H2-type" evidence="9">
    <location>
        <begin position="289"/>
        <end position="316"/>
    </location>
</feature>
<keyword evidence="6" id="KW-0539">Nucleus</keyword>
<evidence type="ECO:0000256" key="5">
    <source>
        <dbReference type="ARBA" id="ARBA00022833"/>
    </source>
</evidence>
<feature type="compositionally biased region" description="Low complexity" evidence="8">
    <location>
        <begin position="141"/>
        <end position="155"/>
    </location>
</feature>
<proteinExistence type="predicted"/>
<dbReference type="EnsemblMetazoa" id="CLYHEMT007579.1">
    <property type="protein sequence ID" value="CLYHEMP007579.1"/>
    <property type="gene ID" value="CLYHEMG007579"/>
</dbReference>
<dbReference type="OrthoDB" id="6020621at2759"/>
<dbReference type="PANTHER" id="PTHR24408">
    <property type="entry name" value="ZINC FINGER PROTEIN"/>
    <property type="match status" value="1"/>
</dbReference>
<dbReference type="PANTHER" id="PTHR24408:SF34">
    <property type="entry name" value="ZINC FINGER PROTEIN 672-RELATED"/>
    <property type="match status" value="1"/>
</dbReference>
<keyword evidence="2" id="KW-0479">Metal-binding</keyword>
<evidence type="ECO:0000256" key="6">
    <source>
        <dbReference type="ARBA" id="ARBA00023242"/>
    </source>
</evidence>
<dbReference type="AlphaFoldDB" id="A0A7M5VD66"/>
<comment type="subcellular location">
    <subcellularLocation>
        <location evidence="1">Nucleus</location>
    </subcellularLocation>
</comment>
<feature type="domain" description="C2H2-type" evidence="9">
    <location>
        <begin position="463"/>
        <end position="490"/>
    </location>
</feature>
<feature type="domain" description="C2H2-type" evidence="9">
    <location>
        <begin position="373"/>
        <end position="396"/>
    </location>
</feature>
<dbReference type="PROSITE" id="PS50157">
    <property type="entry name" value="ZINC_FINGER_C2H2_2"/>
    <property type="match status" value="7"/>
</dbReference>
<dbReference type="CDD" id="cd00024">
    <property type="entry name" value="CD_CSD"/>
    <property type="match status" value="1"/>
</dbReference>
<dbReference type="InterPro" id="IPR036236">
    <property type="entry name" value="Znf_C2H2_sf"/>
</dbReference>
<dbReference type="FunFam" id="3.30.160.60:FF:000624">
    <property type="entry name" value="zinc finger protein 697"/>
    <property type="match status" value="1"/>
</dbReference>
<protein>
    <recommendedName>
        <fullName evidence="9">C2H2-type domain-containing protein</fullName>
    </recommendedName>
</protein>
<dbReference type="Gene3D" id="3.30.160.60">
    <property type="entry name" value="Classic Zinc Finger"/>
    <property type="match status" value="7"/>
</dbReference>
<dbReference type="SUPFAM" id="SSF54160">
    <property type="entry name" value="Chromo domain-like"/>
    <property type="match status" value="1"/>
</dbReference>
<evidence type="ECO:0000256" key="3">
    <source>
        <dbReference type="ARBA" id="ARBA00022737"/>
    </source>
</evidence>
<evidence type="ECO:0000256" key="4">
    <source>
        <dbReference type="ARBA" id="ARBA00022771"/>
    </source>
</evidence>
<dbReference type="InterPro" id="IPR016197">
    <property type="entry name" value="Chromo-like_dom_sf"/>
</dbReference>
<feature type="region of interest" description="Disordered" evidence="8">
    <location>
        <begin position="90"/>
        <end position="163"/>
    </location>
</feature>
<dbReference type="InterPro" id="IPR013087">
    <property type="entry name" value="Znf_C2H2_type"/>
</dbReference>
<reference evidence="10" key="1">
    <citation type="submission" date="2021-01" db="UniProtKB">
        <authorList>
            <consortium name="EnsemblMetazoa"/>
        </authorList>
    </citation>
    <scope>IDENTIFICATION</scope>
</reference>
<dbReference type="GO" id="GO:0043565">
    <property type="term" value="F:sequence-specific DNA binding"/>
    <property type="evidence" value="ECO:0007669"/>
    <property type="project" value="TreeGrafter"/>
</dbReference>
<dbReference type="FunFam" id="3.30.160.60:FF:000065">
    <property type="entry name" value="B-cell CLL/lymphoma 6, member B"/>
    <property type="match status" value="1"/>
</dbReference>
<dbReference type="Proteomes" id="UP000594262">
    <property type="component" value="Unplaced"/>
</dbReference>
<keyword evidence="4 7" id="KW-0863">Zinc-finger</keyword>
<feature type="domain" description="C2H2-type" evidence="9">
    <location>
        <begin position="432"/>
        <end position="459"/>
    </location>
</feature>
<dbReference type="Gene3D" id="2.40.50.40">
    <property type="match status" value="1"/>
</dbReference>
<evidence type="ECO:0000256" key="1">
    <source>
        <dbReference type="ARBA" id="ARBA00004123"/>
    </source>
</evidence>
<evidence type="ECO:0000313" key="11">
    <source>
        <dbReference type="Proteomes" id="UP000594262"/>
    </source>
</evidence>
<dbReference type="SUPFAM" id="SSF57667">
    <property type="entry name" value="beta-beta-alpha zinc fingers"/>
    <property type="match status" value="3"/>
</dbReference>
<accession>A0A7M5VD66</accession>
<dbReference type="GO" id="GO:0008270">
    <property type="term" value="F:zinc ion binding"/>
    <property type="evidence" value="ECO:0007669"/>
    <property type="project" value="UniProtKB-KW"/>
</dbReference>
<dbReference type="Pfam" id="PF13894">
    <property type="entry name" value="zf-C2H2_4"/>
    <property type="match status" value="1"/>
</dbReference>
<keyword evidence="3" id="KW-0677">Repeat</keyword>
<feature type="domain" description="C2H2-type" evidence="9">
    <location>
        <begin position="345"/>
        <end position="372"/>
    </location>
</feature>
<dbReference type="GO" id="GO:0000981">
    <property type="term" value="F:DNA-binding transcription factor activity, RNA polymerase II-specific"/>
    <property type="evidence" value="ECO:0007669"/>
    <property type="project" value="TreeGrafter"/>
</dbReference>
<dbReference type="Pfam" id="PF00096">
    <property type="entry name" value="zf-C2H2"/>
    <property type="match status" value="6"/>
</dbReference>
<name>A0A7M5VD66_9CNID</name>
<keyword evidence="5" id="KW-0862">Zinc</keyword>
<dbReference type="GO" id="GO:0005634">
    <property type="term" value="C:nucleus"/>
    <property type="evidence" value="ECO:0007669"/>
    <property type="project" value="UniProtKB-SubCell"/>
</dbReference>
<evidence type="ECO:0000256" key="8">
    <source>
        <dbReference type="SAM" id="MobiDB-lite"/>
    </source>
</evidence>
<dbReference type="RefSeq" id="XP_066921262.1">
    <property type="nucleotide sequence ID" value="XM_067065161.1"/>
</dbReference>
<feature type="domain" description="C2H2-type" evidence="9">
    <location>
        <begin position="317"/>
        <end position="344"/>
    </location>
</feature>
<evidence type="ECO:0000256" key="2">
    <source>
        <dbReference type="ARBA" id="ARBA00022723"/>
    </source>
</evidence>
<sequence>MASSSAEVPYNHPTENVLFGQNVIEKITDTCLGQDGKRYYQVKWRESWEPEERLMTACEGALQTFWKEYYANVEKEIRKQVITASIGNTPKVLDQQPTEEANEPPQPTVTALEIPKDVPPPPAAEPSIPQDDIVNTSTVQTIPTPSTLPPSSSVTNQPPPGSNVIESFPEQSSTVAYYAVQDNMEITAENAQAAAAAASATAELNVSAVETATPEQLTNELKDIIGPETSDQEAQEQANILTQIINATPSMTNSKWVADNTANRRTLTTITADTLNTKSVAGPDSNSKFHCDICLKTFVSKRNVQRHMLSHTGEKPWMCEYCFKRFRQKPHLEQHVNIHKGIKNAICTICGKAFNHRSNLVTHMATHSNARPHACDLCGETFKLKHTLAKHMMVHSKLDVNKRHQCKECKRSFRDKSYLTEHESIHLKEKPYQCDICNKSFSFKRRFQMHLEVHRASDGGDEYVCHLCPKKFKGKGYLQKHLERHESKRRRRKRRREGEETSSLEQGVGDEKDLLISTSGIDDDGDHDHDDHDSGDDDVEMSISEVDIKADGVLEEGETTGSHALTKTTEVDLQPVNTEGEPQIIQIEGGDGDDPNMVVASMLPMSTLNMEDPATYVALAQLTQAAIESAPMDESGNVILMSYEDIQKSMAEIHAQNQQGQQSQQGVELNIHDIQIAQQEQQQHEDTVALSVVQAADGTEEYVPVRVNESGEVIAADSDMTSIEAEVSNLNVPTS</sequence>
<evidence type="ECO:0000259" key="9">
    <source>
        <dbReference type="PROSITE" id="PS50157"/>
    </source>
</evidence>
<evidence type="ECO:0000313" key="10">
    <source>
        <dbReference type="EnsemblMetazoa" id="CLYHEMP007579.1"/>
    </source>
</evidence>
<feature type="domain" description="C2H2-type" evidence="9">
    <location>
        <begin position="404"/>
        <end position="431"/>
    </location>
</feature>
<dbReference type="FunFam" id="3.30.160.60:FF:000100">
    <property type="entry name" value="Zinc finger 45-like"/>
    <property type="match status" value="1"/>
</dbReference>
<organism evidence="10 11">
    <name type="scientific">Clytia hemisphaerica</name>
    <dbReference type="NCBI Taxonomy" id="252671"/>
    <lineage>
        <taxon>Eukaryota</taxon>
        <taxon>Metazoa</taxon>
        <taxon>Cnidaria</taxon>
        <taxon>Hydrozoa</taxon>
        <taxon>Hydroidolina</taxon>
        <taxon>Leptothecata</taxon>
        <taxon>Obeliida</taxon>
        <taxon>Clytiidae</taxon>
        <taxon>Clytia</taxon>
    </lineage>
</organism>
<dbReference type="GeneID" id="136808621"/>
<dbReference type="FunFam" id="3.30.160.60:FF:000145">
    <property type="entry name" value="Zinc finger protein 574"/>
    <property type="match status" value="1"/>
</dbReference>
<dbReference type="PROSITE" id="PS00028">
    <property type="entry name" value="ZINC_FINGER_C2H2_1"/>
    <property type="match status" value="7"/>
</dbReference>
<dbReference type="SMART" id="SM00355">
    <property type="entry name" value="ZnF_C2H2"/>
    <property type="match status" value="7"/>
</dbReference>
<feature type="region of interest" description="Disordered" evidence="8">
    <location>
        <begin position="479"/>
        <end position="541"/>
    </location>
</feature>